<sequence>MTFEQYKAVNVIRVCRTTALGIDIYASPDCGEIWEISHSCKNRFCPSCGWRDTLKWAARMKEKILRVPHRHVVMTLSHILLDFVRRTSADTLKDWMMHKFGLKTRVIAVLHTYGETKQLHVHTHMIMSWGGIDNGNKIVVPEHDYVHIPLSARCSVTSLKMR</sequence>
<dbReference type="GO" id="GO:0006313">
    <property type="term" value="P:DNA transposition"/>
    <property type="evidence" value="ECO:0007669"/>
    <property type="project" value="InterPro"/>
</dbReference>
<dbReference type="EMBL" id="CP083681">
    <property type="protein sequence ID" value="UYU74053.1"/>
    <property type="molecule type" value="Genomic_DNA"/>
</dbReference>
<dbReference type="PANTHER" id="PTHR37023">
    <property type="entry name" value="TRANSPOSASE"/>
    <property type="match status" value="1"/>
</dbReference>
<name>A0AA46UG96_BACT4</name>
<dbReference type="Pfam" id="PF04986">
    <property type="entry name" value="Y2_Tnp"/>
    <property type="match status" value="1"/>
</dbReference>
<gene>
    <name evidence="3" type="ORF">KQP59_10450</name>
</gene>
<dbReference type="GO" id="GO:0003677">
    <property type="term" value="F:DNA binding"/>
    <property type="evidence" value="ECO:0007669"/>
    <property type="project" value="InterPro"/>
</dbReference>
<dbReference type="InterPro" id="IPR007069">
    <property type="entry name" value="Transposase_32"/>
</dbReference>
<evidence type="ECO:0000259" key="1">
    <source>
        <dbReference type="Pfam" id="PF04986"/>
    </source>
</evidence>
<dbReference type="InterPro" id="IPR026889">
    <property type="entry name" value="Zn_Tnp"/>
</dbReference>
<dbReference type="Pfam" id="PF14319">
    <property type="entry name" value="Zn_Tnp_IS91"/>
    <property type="match status" value="1"/>
</dbReference>
<accession>A0AA46UG96</accession>
<evidence type="ECO:0000313" key="3">
    <source>
        <dbReference type="EMBL" id="UYU74053.1"/>
    </source>
</evidence>
<evidence type="ECO:0000259" key="2">
    <source>
        <dbReference type="Pfam" id="PF14319"/>
    </source>
</evidence>
<evidence type="ECO:0000313" key="4">
    <source>
        <dbReference type="Proteomes" id="UP001156216"/>
    </source>
</evidence>
<proteinExistence type="predicted"/>
<feature type="domain" description="Transposase IS801/IS1294" evidence="1">
    <location>
        <begin position="106"/>
        <end position="137"/>
    </location>
</feature>
<dbReference type="Proteomes" id="UP001156216">
    <property type="component" value="Chromosome"/>
</dbReference>
<dbReference type="PANTHER" id="PTHR37023:SF1">
    <property type="entry name" value="ISSOD25 TRANSPOSASE TNPA_ISSOD25"/>
    <property type="match status" value="1"/>
</dbReference>
<reference evidence="3" key="1">
    <citation type="submission" date="2021-06" db="EMBL/GenBank/DDBJ databases">
        <title>Interrogation of the integrated mobile genetic elements in gut-associated Bacteroides with a consensus prediction approach.</title>
        <authorList>
            <person name="Campbell D.E."/>
            <person name="Leigh J.R."/>
            <person name="Kim T."/>
            <person name="England W."/>
            <person name="Whitaker R.J."/>
            <person name="Degnan P.H."/>
        </authorList>
    </citation>
    <scope>NUCLEOTIDE SEQUENCE</scope>
    <source>
        <strain evidence="3">VPI-BTDOT2</strain>
    </source>
</reference>
<dbReference type="GO" id="GO:0004803">
    <property type="term" value="F:transposase activity"/>
    <property type="evidence" value="ECO:0007669"/>
    <property type="project" value="InterPro"/>
</dbReference>
<organism evidence="3 4">
    <name type="scientific">Bacteroides thetaiotaomicron</name>
    <dbReference type="NCBI Taxonomy" id="818"/>
    <lineage>
        <taxon>Bacteria</taxon>
        <taxon>Pseudomonadati</taxon>
        <taxon>Bacteroidota</taxon>
        <taxon>Bacteroidia</taxon>
        <taxon>Bacteroidales</taxon>
        <taxon>Bacteroidaceae</taxon>
        <taxon>Bacteroides</taxon>
    </lineage>
</organism>
<feature type="domain" description="Transposase zinc-binding" evidence="2">
    <location>
        <begin position="3"/>
        <end position="76"/>
    </location>
</feature>
<protein>
    <submittedName>
        <fullName evidence="3">Transposase zinc-binding domain-containing protein</fullName>
    </submittedName>
</protein>
<dbReference type="AlphaFoldDB" id="A0AA46UG96"/>